<sequence length="141" mass="15082">MDAIDSEIIAILATDGRASFSALGRTIGLSTNAVGARIRKLETAGVIIGYRAVLAAENVPGGGIEAFVDVRLRPDQDGHEFLAWATKDAAINDAVHVTGPYDYLLHIRVRDTADLDRLLRTLKATAGAAQTQTRIALRSSR</sequence>
<dbReference type="InterPro" id="IPR011008">
    <property type="entry name" value="Dimeric_a/b-barrel"/>
</dbReference>
<keyword evidence="6" id="KW-1185">Reference proteome</keyword>
<dbReference type="GO" id="GO:0043200">
    <property type="term" value="P:response to amino acid"/>
    <property type="evidence" value="ECO:0007669"/>
    <property type="project" value="TreeGrafter"/>
</dbReference>
<keyword evidence="3" id="KW-0804">Transcription</keyword>
<dbReference type="GO" id="GO:0043565">
    <property type="term" value="F:sequence-specific DNA binding"/>
    <property type="evidence" value="ECO:0007669"/>
    <property type="project" value="InterPro"/>
</dbReference>
<dbReference type="PANTHER" id="PTHR30154">
    <property type="entry name" value="LEUCINE-RESPONSIVE REGULATORY PROTEIN"/>
    <property type="match status" value="1"/>
</dbReference>
<evidence type="ECO:0000256" key="3">
    <source>
        <dbReference type="ARBA" id="ARBA00023163"/>
    </source>
</evidence>
<dbReference type="Gene3D" id="1.10.10.10">
    <property type="entry name" value="Winged helix-like DNA-binding domain superfamily/Winged helix DNA-binding domain"/>
    <property type="match status" value="1"/>
</dbReference>
<evidence type="ECO:0000256" key="2">
    <source>
        <dbReference type="ARBA" id="ARBA00023125"/>
    </source>
</evidence>
<keyword evidence="2" id="KW-0238">DNA-binding</keyword>
<reference evidence="6" key="1">
    <citation type="submission" date="2018-02" db="EMBL/GenBank/DDBJ databases">
        <authorList>
            <person name="Seth-Smith MB H."/>
            <person name="Seth-Smith H."/>
        </authorList>
    </citation>
    <scope>NUCLEOTIDE SEQUENCE [LARGE SCALE GENOMIC DNA]</scope>
</reference>
<dbReference type="InterPro" id="IPR019885">
    <property type="entry name" value="Tscrpt_reg_HTH_AsnC-type_CS"/>
</dbReference>
<dbReference type="Gene3D" id="3.30.70.920">
    <property type="match status" value="1"/>
</dbReference>
<dbReference type="PRINTS" id="PR00033">
    <property type="entry name" value="HTHASNC"/>
</dbReference>
<dbReference type="InterPro" id="IPR019887">
    <property type="entry name" value="Tscrpt_reg_AsnC/Lrp_C"/>
</dbReference>
<protein>
    <submittedName>
        <fullName evidence="5">Leucine-responsive regulatory protein</fullName>
    </submittedName>
</protein>
<dbReference type="KEGG" id="mbai:MB901379_02361"/>
<keyword evidence="1" id="KW-0805">Transcription regulation</keyword>
<evidence type="ECO:0000256" key="1">
    <source>
        <dbReference type="ARBA" id="ARBA00023015"/>
    </source>
</evidence>
<dbReference type="SUPFAM" id="SSF46785">
    <property type="entry name" value="Winged helix' DNA-binding domain"/>
    <property type="match status" value="1"/>
</dbReference>
<proteinExistence type="predicted"/>
<gene>
    <name evidence="5" type="primary">lrp_3</name>
    <name evidence="5" type="ORF">MB901379_02361</name>
</gene>
<dbReference type="InterPro" id="IPR036388">
    <property type="entry name" value="WH-like_DNA-bd_sf"/>
</dbReference>
<accession>A0A447GEB1</accession>
<dbReference type="EMBL" id="LR130759">
    <property type="protein sequence ID" value="VDM88795.1"/>
    <property type="molecule type" value="Genomic_DNA"/>
</dbReference>
<dbReference type="Proteomes" id="UP000269998">
    <property type="component" value="Chromosome"/>
</dbReference>
<dbReference type="Pfam" id="PF13404">
    <property type="entry name" value="HTH_AsnC-type"/>
    <property type="match status" value="1"/>
</dbReference>
<dbReference type="AlphaFoldDB" id="A0A447GEB1"/>
<dbReference type="SUPFAM" id="SSF54909">
    <property type="entry name" value="Dimeric alpha+beta barrel"/>
    <property type="match status" value="1"/>
</dbReference>
<dbReference type="GO" id="GO:0005829">
    <property type="term" value="C:cytosol"/>
    <property type="evidence" value="ECO:0007669"/>
    <property type="project" value="TreeGrafter"/>
</dbReference>
<dbReference type="InterPro" id="IPR036390">
    <property type="entry name" value="WH_DNA-bd_sf"/>
</dbReference>
<dbReference type="PROSITE" id="PS00519">
    <property type="entry name" value="HTH_ASNC_1"/>
    <property type="match status" value="1"/>
</dbReference>
<dbReference type="PROSITE" id="PS50956">
    <property type="entry name" value="HTH_ASNC_2"/>
    <property type="match status" value="1"/>
</dbReference>
<dbReference type="Pfam" id="PF01037">
    <property type="entry name" value="AsnC_trans_reg"/>
    <property type="match status" value="1"/>
</dbReference>
<evidence type="ECO:0000313" key="5">
    <source>
        <dbReference type="EMBL" id="VDM88795.1"/>
    </source>
</evidence>
<dbReference type="OrthoDB" id="5243753at2"/>
<name>A0A447GEB1_9MYCO</name>
<evidence type="ECO:0000259" key="4">
    <source>
        <dbReference type="PROSITE" id="PS50956"/>
    </source>
</evidence>
<dbReference type="InterPro" id="IPR019888">
    <property type="entry name" value="Tscrpt_reg_AsnC-like"/>
</dbReference>
<evidence type="ECO:0000313" key="6">
    <source>
        <dbReference type="Proteomes" id="UP000269998"/>
    </source>
</evidence>
<dbReference type="SMART" id="SM00344">
    <property type="entry name" value="HTH_ASNC"/>
    <property type="match status" value="1"/>
</dbReference>
<organism evidence="5 6">
    <name type="scientific">Mycobacterium basiliense</name>
    <dbReference type="NCBI Taxonomy" id="2094119"/>
    <lineage>
        <taxon>Bacteria</taxon>
        <taxon>Bacillati</taxon>
        <taxon>Actinomycetota</taxon>
        <taxon>Actinomycetes</taxon>
        <taxon>Mycobacteriales</taxon>
        <taxon>Mycobacteriaceae</taxon>
        <taxon>Mycobacterium</taxon>
    </lineage>
</organism>
<feature type="domain" description="HTH asnC-type" evidence="4">
    <location>
        <begin position="1"/>
        <end position="65"/>
    </location>
</feature>
<dbReference type="InterPro" id="IPR000485">
    <property type="entry name" value="AsnC-type_HTH_dom"/>
</dbReference>
<dbReference type="PANTHER" id="PTHR30154:SF34">
    <property type="entry name" value="TRANSCRIPTIONAL REGULATOR AZLB"/>
    <property type="match status" value="1"/>
</dbReference>